<protein>
    <recommendedName>
        <fullName evidence="2">RIN4 pathogenic type III effector avirulence factor Avr cleavage site domain-containing protein</fullName>
    </recommendedName>
</protein>
<dbReference type="PANTHER" id="PTHR33159">
    <property type="entry name" value="RPM1-INTERACTING PROTEIN 4 (RIN4) FAMILY PROTEIN"/>
    <property type="match status" value="1"/>
</dbReference>
<dbReference type="InterPro" id="IPR040387">
    <property type="entry name" value="RIN4/NOI4"/>
</dbReference>
<dbReference type="AlphaFoldDB" id="A0A8T2VIV0"/>
<evidence type="ECO:0000313" key="4">
    <source>
        <dbReference type="Proteomes" id="UP000825935"/>
    </source>
</evidence>
<accession>A0A8T2VIV0</accession>
<feature type="domain" description="RIN4 pathogenic type III effector avirulence factor Avr cleavage site" evidence="2">
    <location>
        <begin position="165"/>
        <end position="196"/>
    </location>
</feature>
<feature type="domain" description="RIN4 pathogenic type III effector avirulence factor Avr cleavage site" evidence="2">
    <location>
        <begin position="3"/>
        <end position="32"/>
    </location>
</feature>
<evidence type="ECO:0000259" key="2">
    <source>
        <dbReference type="Pfam" id="PF05627"/>
    </source>
</evidence>
<organism evidence="3 4">
    <name type="scientific">Ceratopteris richardii</name>
    <name type="common">Triangle waterfern</name>
    <dbReference type="NCBI Taxonomy" id="49495"/>
    <lineage>
        <taxon>Eukaryota</taxon>
        <taxon>Viridiplantae</taxon>
        <taxon>Streptophyta</taxon>
        <taxon>Embryophyta</taxon>
        <taxon>Tracheophyta</taxon>
        <taxon>Polypodiopsida</taxon>
        <taxon>Polypodiidae</taxon>
        <taxon>Polypodiales</taxon>
        <taxon>Pteridineae</taxon>
        <taxon>Pteridaceae</taxon>
        <taxon>Parkerioideae</taxon>
        <taxon>Ceratopteris</taxon>
    </lineage>
</organism>
<dbReference type="Pfam" id="PF05627">
    <property type="entry name" value="AvrRpt-cleavage"/>
    <property type="match status" value="2"/>
</dbReference>
<evidence type="ECO:0000256" key="1">
    <source>
        <dbReference type="SAM" id="MobiDB-lite"/>
    </source>
</evidence>
<dbReference type="Proteomes" id="UP000825935">
    <property type="component" value="Chromosome 2"/>
</dbReference>
<name>A0A8T2VIV0_CERRI</name>
<dbReference type="OMA" id="WHDNDET"/>
<reference evidence="3" key="1">
    <citation type="submission" date="2021-08" db="EMBL/GenBank/DDBJ databases">
        <title>WGS assembly of Ceratopteris richardii.</title>
        <authorList>
            <person name="Marchant D.B."/>
            <person name="Chen G."/>
            <person name="Jenkins J."/>
            <person name="Shu S."/>
            <person name="Leebens-Mack J."/>
            <person name="Grimwood J."/>
            <person name="Schmutz J."/>
            <person name="Soltis P."/>
            <person name="Soltis D."/>
            <person name="Chen Z.-H."/>
        </authorList>
    </citation>
    <scope>NUCLEOTIDE SEQUENCE</scope>
    <source>
        <strain evidence="3">Whitten #5841</strain>
        <tissue evidence="3">Leaf</tissue>
    </source>
</reference>
<proteinExistence type="predicted"/>
<feature type="compositionally biased region" description="Polar residues" evidence="1">
    <location>
        <begin position="111"/>
        <end position="123"/>
    </location>
</feature>
<sequence length="238" mass="26362">MQQANHIPKFGNWDSKDEVPYTMVFDSARAGKGGLKINPNDPTEYEAFFGKPSDAMSVNSEASADSVPKATSWHQRRASREDSEMNRNTRFNHGHGQNGNRTEEDHHFQPENGSSLVSGVSPMNPQPHRGQLGRKPGTASPSAERKSDGGAPGTPNRNRPERYASPLPKFGEWDVNNPASGEGYTIIFDNARDQKKTGGVVQSQNFPAKQEYVPPKGQHGNHEIKKRFWNCFRSSTAD</sequence>
<dbReference type="InterPro" id="IPR008700">
    <property type="entry name" value="TypeIII_avirulence_cleave"/>
</dbReference>
<evidence type="ECO:0000313" key="3">
    <source>
        <dbReference type="EMBL" id="KAH7444389.1"/>
    </source>
</evidence>
<dbReference type="OrthoDB" id="1109067at2759"/>
<dbReference type="PANTHER" id="PTHR33159:SF101">
    <property type="entry name" value="OS04G0379600 PROTEIN"/>
    <property type="match status" value="1"/>
</dbReference>
<feature type="region of interest" description="Disordered" evidence="1">
    <location>
        <begin position="30"/>
        <end position="176"/>
    </location>
</feature>
<dbReference type="EMBL" id="CM035407">
    <property type="protein sequence ID" value="KAH7444389.1"/>
    <property type="molecule type" value="Genomic_DNA"/>
</dbReference>
<feature type="region of interest" description="Disordered" evidence="1">
    <location>
        <begin position="195"/>
        <end position="221"/>
    </location>
</feature>
<comment type="caution">
    <text evidence="3">The sequence shown here is derived from an EMBL/GenBank/DDBJ whole genome shotgun (WGS) entry which is preliminary data.</text>
</comment>
<feature type="compositionally biased region" description="Basic and acidic residues" evidence="1">
    <location>
        <begin position="78"/>
        <end position="87"/>
    </location>
</feature>
<gene>
    <name evidence="3" type="ORF">KP509_02G076700</name>
</gene>
<keyword evidence="4" id="KW-1185">Reference proteome</keyword>